<dbReference type="Gene3D" id="3.40.50.1820">
    <property type="entry name" value="alpha/beta hydrolase"/>
    <property type="match status" value="1"/>
</dbReference>
<proteinExistence type="predicted"/>
<sequence>MSEYVDKIRSEWGQNDARRDASFKTPEDIVRFDNIQYAEDKVFNLLDVYRPKSAGKSAKLPVILNVHGGAWVYGTKDTYQFYGMELARKGFAVVNFSYRLAPEAKFPACLEDADKVVKWIFANKDEYGLDTGNFFATGDSAGAHILSLYTAALSDREFAVTFPFDVIKDFNFKAIVLNCGKYSFKEEVYSDQDLLKEILTDYNNKKLHDQIETVEHITPSYPPVYIMTCTGDFLKEQSVLLAAALTRETVPFEYHYIKDPSINLWHCYQNNIDLDSAKKCHEEECNYFKRIMGEKK</sequence>
<dbReference type="InterPro" id="IPR050300">
    <property type="entry name" value="GDXG_lipolytic_enzyme"/>
</dbReference>
<dbReference type="SUPFAM" id="SSF53474">
    <property type="entry name" value="alpha/beta-Hydrolases"/>
    <property type="match status" value="1"/>
</dbReference>
<evidence type="ECO:0000313" key="4">
    <source>
        <dbReference type="Proteomes" id="UP000578697"/>
    </source>
</evidence>
<feature type="domain" description="BD-FAE-like" evidence="2">
    <location>
        <begin position="46"/>
        <end position="245"/>
    </location>
</feature>
<keyword evidence="1" id="KW-0378">Hydrolase</keyword>
<gene>
    <name evidence="3" type="ORF">HNP77_002185</name>
</gene>
<dbReference type="RefSeq" id="WP_184653272.1">
    <property type="nucleotide sequence ID" value="NZ_JACHFR010000004.1"/>
</dbReference>
<dbReference type="InterPro" id="IPR029058">
    <property type="entry name" value="AB_hydrolase_fold"/>
</dbReference>
<evidence type="ECO:0000256" key="1">
    <source>
        <dbReference type="ARBA" id="ARBA00022801"/>
    </source>
</evidence>
<dbReference type="EMBL" id="JACHFR010000004">
    <property type="protein sequence ID" value="MBB5219796.1"/>
    <property type="molecule type" value="Genomic_DNA"/>
</dbReference>
<dbReference type="PANTHER" id="PTHR48081">
    <property type="entry name" value="AB HYDROLASE SUPERFAMILY PROTEIN C4A8.06C"/>
    <property type="match status" value="1"/>
</dbReference>
<dbReference type="Pfam" id="PF20434">
    <property type="entry name" value="BD-FAE"/>
    <property type="match status" value="1"/>
</dbReference>
<dbReference type="AlphaFoldDB" id="A0A840SIT1"/>
<reference evidence="3 4" key="1">
    <citation type="submission" date="2020-08" db="EMBL/GenBank/DDBJ databases">
        <title>Genomic Encyclopedia of Type Strains, Phase IV (KMG-IV): sequencing the most valuable type-strain genomes for metagenomic binning, comparative biology and taxonomic classification.</title>
        <authorList>
            <person name="Goeker M."/>
        </authorList>
    </citation>
    <scope>NUCLEOTIDE SEQUENCE [LARGE SCALE GENOMIC DNA]</scope>
    <source>
        <strain evidence="3 4">DSM 103679</strain>
    </source>
</reference>
<name>A0A840SIT1_9SPIR</name>
<comment type="caution">
    <text evidence="3">The sequence shown here is derived from an EMBL/GenBank/DDBJ whole genome shotgun (WGS) entry which is preliminary data.</text>
</comment>
<keyword evidence="4" id="KW-1185">Reference proteome</keyword>
<dbReference type="InterPro" id="IPR049492">
    <property type="entry name" value="BD-FAE-like_dom"/>
</dbReference>
<protein>
    <submittedName>
        <fullName evidence="3">Acetyl esterase/lipase</fullName>
    </submittedName>
</protein>
<organism evidence="3 4">
    <name type="scientific">Treponema rectale</name>
    <dbReference type="NCBI Taxonomy" id="744512"/>
    <lineage>
        <taxon>Bacteria</taxon>
        <taxon>Pseudomonadati</taxon>
        <taxon>Spirochaetota</taxon>
        <taxon>Spirochaetia</taxon>
        <taxon>Spirochaetales</taxon>
        <taxon>Treponemataceae</taxon>
        <taxon>Treponema</taxon>
    </lineage>
</organism>
<dbReference type="Proteomes" id="UP000578697">
    <property type="component" value="Unassembled WGS sequence"/>
</dbReference>
<evidence type="ECO:0000259" key="2">
    <source>
        <dbReference type="Pfam" id="PF20434"/>
    </source>
</evidence>
<dbReference type="GO" id="GO:0016787">
    <property type="term" value="F:hydrolase activity"/>
    <property type="evidence" value="ECO:0007669"/>
    <property type="project" value="UniProtKB-KW"/>
</dbReference>
<evidence type="ECO:0000313" key="3">
    <source>
        <dbReference type="EMBL" id="MBB5219796.1"/>
    </source>
</evidence>
<accession>A0A840SIT1</accession>